<reference evidence="1 2" key="1">
    <citation type="journal article" date="2007" name="PLoS Genet.">
        <title>Patterns and implications of gene gain and loss in the evolution of Prochlorococcus.</title>
        <authorList>
            <person name="Kettler G.C."/>
            <person name="Martiny A.C."/>
            <person name="Huang K."/>
            <person name="Zucker J."/>
            <person name="Coleman M.L."/>
            <person name="Rodrigue S."/>
            <person name="Chen F."/>
            <person name="Lapidus A."/>
            <person name="Ferriera S."/>
            <person name="Johnson J."/>
            <person name="Steglich C."/>
            <person name="Church G.M."/>
            <person name="Richardson P."/>
            <person name="Chisholm S.W."/>
        </authorList>
    </citation>
    <scope>NUCLEOTIDE SEQUENCE [LARGE SCALE GENOMIC DNA]</scope>
    <source>
        <strain evidence="1 2">AS9601</strain>
    </source>
</reference>
<dbReference type="HOGENOM" id="CLU_215929_0_0_3"/>
<proteinExistence type="predicted"/>
<gene>
    <name evidence="1" type="ordered locus">A9601_15991</name>
</gene>
<dbReference type="EMBL" id="CP000551">
    <property type="protein sequence ID" value="ABM70882.1"/>
    <property type="molecule type" value="Genomic_DNA"/>
</dbReference>
<evidence type="ECO:0000313" key="1">
    <source>
        <dbReference type="EMBL" id="ABM70882.1"/>
    </source>
</evidence>
<name>A2BSX1_PROMS</name>
<protein>
    <submittedName>
        <fullName evidence="1">Uncharacterized protein</fullName>
    </submittedName>
</protein>
<dbReference type="AlphaFoldDB" id="A2BSX1"/>
<dbReference type="Proteomes" id="UP000002590">
    <property type="component" value="Chromosome"/>
</dbReference>
<sequence>MVSLRRKGERMKNKAFINECKCVHCQQKIDQINNSMFYWDKLILRKKSA</sequence>
<accession>A2BSX1</accession>
<organism evidence="1 2">
    <name type="scientific">Prochlorococcus marinus (strain AS9601)</name>
    <dbReference type="NCBI Taxonomy" id="146891"/>
    <lineage>
        <taxon>Bacteria</taxon>
        <taxon>Bacillati</taxon>
        <taxon>Cyanobacteriota</taxon>
        <taxon>Cyanophyceae</taxon>
        <taxon>Synechococcales</taxon>
        <taxon>Prochlorococcaceae</taxon>
        <taxon>Prochlorococcus</taxon>
    </lineage>
</organism>
<evidence type="ECO:0000313" key="2">
    <source>
        <dbReference type="Proteomes" id="UP000002590"/>
    </source>
</evidence>
<dbReference type="KEGG" id="pmb:A9601_15991"/>